<gene>
    <name evidence="1" type="ORF">NP233_g1385</name>
</gene>
<evidence type="ECO:0000313" key="1">
    <source>
        <dbReference type="EMBL" id="KAJ3575020.1"/>
    </source>
</evidence>
<dbReference type="EMBL" id="JANIEX010000050">
    <property type="protein sequence ID" value="KAJ3575020.1"/>
    <property type="molecule type" value="Genomic_DNA"/>
</dbReference>
<keyword evidence="2" id="KW-1185">Reference proteome</keyword>
<evidence type="ECO:0008006" key="3">
    <source>
        <dbReference type="Google" id="ProtNLM"/>
    </source>
</evidence>
<dbReference type="InterPro" id="IPR032675">
    <property type="entry name" value="LRR_dom_sf"/>
</dbReference>
<dbReference type="AlphaFoldDB" id="A0AAD5YZL3"/>
<sequence length="464" mass="52866">MSVFPAEVLVEIFHLVRSPSFSGFSGKNIPLGVQIFKREHAALGRLRLVSRHWNGIVVGSQSFWSTIYIHFPDLYIPFSLVEEWLSKRTVTIGAGNQINAVTNLDFTILDEEYNLDPISNYLAFNVRDQIFYLIKQHLPRLKHLHIGLAPGTLPGMKTLRLFPAGMLKSLSLVIPSADNAEMVIAFLSAVAMIPCPSLQSLTLSCIGPTLFEQLHLDSGRRGIIWYDEVRYLQLEGSFSILDAASFCHAPYLRTLVVRGPHRMSEHMPNAWNNSRIVTYLNLKFVELDHRLGPDGPQILTKVGLPNLGFLSISGGNILGRIDEILQNPFPSLEFLKLREATSNFKEESNEFAALLKHPRLHSFPVFTFVLSIMVPVPLPEYQRYRDSHIEDLKEKIKQMWVPNHKSSAYLAFEDDKSRTLQCRIGWCDTVIYETYLDTAPPHFIDSIHVDWEYYIRENVICTAD</sequence>
<protein>
    <recommendedName>
        <fullName evidence="3">F-box domain-containing protein</fullName>
    </recommendedName>
</protein>
<dbReference type="SUPFAM" id="SSF52047">
    <property type="entry name" value="RNI-like"/>
    <property type="match status" value="1"/>
</dbReference>
<name>A0AAD5YZL3_9AGAR</name>
<reference evidence="1" key="1">
    <citation type="submission" date="2022-07" db="EMBL/GenBank/DDBJ databases">
        <title>Genome Sequence of Leucocoprinus birnbaumii.</title>
        <authorList>
            <person name="Buettner E."/>
        </authorList>
    </citation>
    <scope>NUCLEOTIDE SEQUENCE</scope>
    <source>
        <strain evidence="1">VT141</strain>
    </source>
</reference>
<accession>A0AAD5YZL3</accession>
<organism evidence="1 2">
    <name type="scientific">Leucocoprinus birnbaumii</name>
    <dbReference type="NCBI Taxonomy" id="56174"/>
    <lineage>
        <taxon>Eukaryota</taxon>
        <taxon>Fungi</taxon>
        <taxon>Dikarya</taxon>
        <taxon>Basidiomycota</taxon>
        <taxon>Agaricomycotina</taxon>
        <taxon>Agaricomycetes</taxon>
        <taxon>Agaricomycetidae</taxon>
        <taxon>Agaricales</taxon>
        <taxon>Agaricineae</taxon>
        <taxon>Agaricaceae</taxon>
        <taxon>Leucocoprinus</taxon>
    </lineage>
</organism>
<dbReference type="Gene3D" id="3.80.10.10">
    <property type="entry name" value="Ribonuclease Inhibitor"/>
    <property type="match status" value="1"/>
</dbReference>
<comment type="caution">
    <text evidence="1">The sequence shown here is derived from an EMBL/GenBank/DDBJ whole genome shotgun (WGS) entry which is preliminary data.</text>
</comment>
<dbReference type="Proteomes" id="UP001213000">
    <property type="component" value="Unassembled WGS sequence"/>
</dbReference>
<proteinExistence type="predicted"/>
<evidence type="ECO:0000313" key="2">
    <source>
        <dbReference type="Proteomes" id="UP001213000"/>
    </source>
</evidence>